<keyword evidence="7" id="KW-1185">Reference proteome</keyword>
<dbReference type="InterPro" id="IPR036390">
    <property type="entry name" value="WH_DNA-bd_sf"/>
</dbReference>
<feature type="compositionally biased region" description="Basic residues" evidence="4">
    <location>
        <begin position="416"/>
        <end position="427"/>
    </location>
</feature>
<reference evidence="6 7" key="1">
    <citation type="submission" date="2022-12" db="EMBL/GenBank/DDBJ databases">
        <title>Chromosome-level genome of Tegillarca granosa.</title>
        <authorList>
            <person name="Kim J."/>
        </authorList>
    </citation>
    <scope>NUCLEOTIDE SEQUENCE [LARGE SCALE GENOMIC DNA]</scope>
    <source>
        <strain evidence="6">Teg-2019</strain>
        <tissue evidence="6">Adductor muscle</tissue>
    </source>
</reference>
<dbReference type="SUPFAM" id="SSF46785">
    <property type="entry name" value="Winged helix' DNA-binding domain"/>
    <property type="match status" value="1"/>
</dbReference>
<dbReference type="EMBL" id="JARBDR010000921">
    <property type="protein sequence ID" value="KAJ8299777.1"/>
    <property type="molecule type" value="Genomic_DNA"/>
</dbReference>
<dbReference type="InterPro" id="IPR046328">
    <property type="entry name" value="ETS_fam"/>
</dbReference>
<dbReference type="Proteomes" id="UP001217089">
    <property type="component" value="Unassembled WGS sequence"/>
</dbReference>
<feature type="domain" description="ETS" evidence="5">
    <location>
        <begin position="339"/>
        <end position="405"/>
    </location>
</feature>
<sequence>MYIIALSVYPIVAVAVAVAVVVVVSFDDSTFVPWDLLNVFDTYTPIEFASINNDDLEVEPSLFDDYHDGFYSHSLETPIINRDSRFLENKKIKIPENQEFGVPEKQKFEFIDRYIAYKNSYCNATSVTSDHDINTDDNLKILLEPLSGHPDAIPNTTKDENMSCEKESQKITTQFFDVQQIHPNSHSLHFNNDEAFQSFSKTLNTFDNQSHKCLGSEDCKDNLNFGHGHTDEKTNCQEKMNYEYICENLNFEGIQDEKDKYILDVLLNNSITDRDHYLATSFLNVAFGLETVEDNDNDHCLKEATLDNEKMNVEHIPDNLQKPLGKNSRNNSNEKKQQLQLWQFIMKVLSDTETENKCIQWVEEEDGIFEFKNPKQAASLWGETKSNKNMTYEKISRCLRNYYPKPDATSSVKREGKIKKPQKNTRKSQKLMYKFTDRFMETYKKKFKTGACTSKIQNFQ</sequence>
<evidence type="ECO:0000256" key="3">
    <source>
        <dbReference type="RuleBase" id="RU004019"/>
    </source>
</evidence>
<organism evidence="6 7">
    <name type="scientific">Tegillarca granosa</name>
    <name type="common">Malaysian cockle</name>
    <name type="synonym">Anadara granosa</name>
    <dbReference type="NCBI Taxonomy" id="220873"/>
    <lineage>
        <taxon>Eukaryota</taxon>
        <taxon>Metazoa</taxon>
        <taxon>Spiralia</taxon>
        <taxon>Lophotrochozoa</taxon>
        <taxon>Mollusca</taxon>
        <taxon>Bivalvia</taxon>
        <taxon>Autobranchia</taxon>
        <taxon>Pteriomorphia</taxon>
        <taxon>Arcoida</taxon>
        <taxon>Arcoidea</taxon>
        <taxon>Arcidae</taxon>
        <taxon>Tegillarca</taxon>
    </lineage>
</organism>
<dbReference type="InterPro" id="IPR036388">
    <property type="entry name" value="WH-like_DNA-bd_sf"/>
</dbReference>
<dbReference type="Gene3D" id="1.10.10.10">
    <property type="entry name" value="Winged helix-like DNA-binding domain superfamily/Winged helix DNA-binding domain"/>
    <property type="match status" value="1"/>
</dbReference>
<dbReference type="SMART" id="SM00413">
    <property type="entry name" value="ETS"/>
    <property type="match status" value="1"/>
</dbReference>
<proteinExistence type="inferred from homology"/>
<evidence type="ECO:0000313" key="6">
    <source>
        <dbReference type="EMBL" id="KAJ8299777.1"/>
    </source>
</evidence>
<dbReference type="PRINTS" id="PR00454">
    <property type="entry name" value="ETSDOMAIN"/>
</dbReference>
<dbReference type="PANTHER" id="PTHR11849">
    <property type="entry name" value="ETS"/>
    <property type="match status" value="1"/>
</dbReference>
<evidence type="ECO:0000256" key="4">
    <source>
        <dbReference type="SAM" id="MobiDB-lite"/>
    </source>
</evidence>
<dbReference type="Pfam" id="PF00178">
    <property type="entry name" value="Ets"/>
    <property type="match status" value="1"/>
</dbReference>
<gene>
    <name evidence="6" type="ORF">KUTeg_023837</name>
</gene>
<evidence type="ECO:0000256" key="2">
    <source>
        <dbReference type="ARBA" id="ARBA00023125"/>
    </source>
</evidence>
<comment type="caution">
    <text evidence="6">The sequence shown here is derived from an EMBL/GenBank/DDBJ whole genome shotgun (WGS) entry which is preliminary data.</text>
</comment>
<keyword evidence="3" id="KW-0539">Nucleus</keyword>
<keyword evidence="2 3" id="KW-0238">DNA-binding</keyword>
<comment type="similarity">
    <text evidence="1 3">Belongs to the ETS family.</text>
</comment>
<dbReference type="PROSITE" id="PS50061">
    <property type="entry name" value="ETS_DOMAIN_3"/>
    <property type="match status" value="1"/>
</dbReference>
<accession>A0ABQ9E7B6</accession>
<evidence type="ECO:0000256" key="1">
    <source>
        <dbReference type="ARBA" id="ARBA00005562"/>
    </source>
</evidence>
<evidence type="ECO:0000313" key="7">
    <source>
        <dbReference type="Proteomes" id="UP001217089"/>
    </source>
</evidence>
<evidence type="ECO:0000259" key="5">
    <source>
        <dbReference type="PROSITE" id="PS50061"/>
    </source>
</evidence>
<dbReference type="InterPro" id="IPR000418">
    <property type="entry name" value="Ets_dom"/>
</dbReference>
<feature type="region of interest" description="Disordered" evidence="4">
    <location>
        <begin position="408"/>
        <end position="427"/>
    </location>
</feature>
<protein>
    <recommendedName>
        <fullName evidence="5">ETS domain-containing protein</fullName>
    </recommendedName>
</protein>
<comment type="subcellular location">
    <subcellularLocation>
        <location evidence="3">Nucleus</location>
    </subcellularLocation>
</comment>
<name>A0ABQ9E7B6_TEGGR</name>